<protein>
    <submittedName>
        <fullName evidence="1">Putative methyl-accepting chemotaxis sensory transducer</fullName>
    </submittedName>
</protein>
<dbReference type="Proteomes" id="UP000254291">
    <property type="component" value="Unassembled WGS sequence"/>
</dbReference>
<reference evidence="1 2" key="1">
    <citation type="submission" date="2018-06" db="EMBL/GenBank/DDBJ databases">
        <authorList>
            <consortium name="Pathogen Informatics"/>
            <person name="Doyle S."/>
        </authorList>
    </citation>
    <scope>NUCLEOTIDE SEQUENCE [LARGE SCALE GENOMIC DNA]</scope>
    <source>
        <strain evidence="1 2">NCTC10742</strain>
    </source>
</reference>
<proteinExistence type="predicted"/>
<evidence type="ECO:0000313" key="1">
    <source>
        <dbReference type="EMBL" id="SUE32619.1"/>
    </source>
</evidence>
<organism evidence="1 2">
    <name type="scientific">Mycolicibacterium gilvum</name>
    <dbReference type="NCBI Taxonomy" id="1804"/>
    <lineage>
        <taxon>Bacteria</taxon>
        <taxon>Bacillati</taxon>
        <taxon>Actinomycetota</taxon>
        <taxon>Actinomycetes</taxon>
        <taxon>Mycobacteriales</taxon>
        <taxon>Mycobacteriaceae</taxon>
        <taxon>Mycolicibacterium</taxon>
    </lineage>
</organism>
<dbReference type="AlphaFoldDB" id="A0A379MPE6"/>
<name>A0A379MPE6_9MYCO</name>
<dbReference type="EMBL" id="UGQM01000005">
    <property type="protein sequence ID" value="SUE32619.1"/>
    <property type="molecule type" value="Genomic_DNA"/>
</dbReference>
<gene>
    <name evidence="1" type="ORF">NCTC10742_05983</name>
</gene>
<accession>A0A379MPE6</accession>
<evidence type="ECO:0000313" key="2">
    <source>
        <dbReference type="Proteomes" id="UP000254291"/>
    </source>
</evidence>
<sequence length="320" mass="34255">MVASGVGATAAGAIAGAQSGAPDPLLDKASELVYELMHASRVYGCIDWCVGMFKTPSGPQAWVLSSEGSGFIPPGVFLPSSARLVFSDPGLDKDFHARWFGWVNPAQTMTAYGQMCMASNPNVELWALAVSTDYGGNAAVARDTGVRHIENCALTTSPIKADSAPPALDETRIHRLETIDRPEYARLTTGGVVDRSQLWALTVAAVRTVLSRASELLGFQVPPAIRQVAMAIENGEPVIEELWADLDVAMRAAILDSAGQRPGRVAGDVGPSAYARCFHNVARAAELLSWWRSTTPDYVEIAYTARHIAKEAELWPTMAA</sequence>